<protein>
    <submittedName>
        <fullName evidence="2">SIMPL domain-containing protein</fullName>
    </submittedName>
</protein>
<dbReference type="Gene3D" id="3.30.70.2970">
    <property type="entry name" value="Protein of unknown function (DUF541), domain 2"/>
    <property type="match status" value="1"/>
</dbReference>
<gene>
    <name evidence="2" type="ORF">POM99_09510</name>
</gene>
<evidence type="ECO:0000313" key="2">
    <source>
        <dbReference type="EMBL" id="MDF8333437.1"/>
    </source>
</evidence>
<name>A0ABT6CM79_9SPHN</name>
<feature type="chain" id="PRO_5045840777" evidence="1">
    <location>
        <begin position="30"/>
        <end position="259"/>
    </location>
</feature>
<dbReference type="PANTHER" id="PTHR34387:SF1">
    <property type="entry name" value="PERIPLASMIC IMMUNOGENIC PROTEIN"/>
    <property type="match status" value="1"/>
</dbReference>
<organism evidence="2 3">
    <name type="scientific">Novosphingobium cyanobacteriorum</name>
    <dbReference type="NCBI Taxonomy" id="3024215"/>
    <lineage>
        <taxon>Bacteria</taxon>
        <taxon>Pseudomonadati</taxon>
        <taxon>Pseudomonadota</taxon>
        <taxon>Alphaproteobacteria</taxon>
        <taxon>Sphingomonadales</taxon>
        <taxon>Sphingomonadaceae</taxon>
        <taxon>Novosphingobium</taxon>
    </lineage>
</organism>
<dbReference type="InterPro" id="IPR052022">
    <property type="entry name" value="26kDa_periplasmic_antigen"/>
</dbReference>
<evidence type="ECO:0000313" key="3">
    <source>
        <dbReference type="Proteomes" id="UP001222770"/>
    </source>
</evidence>
<keyword evidence="3" id="KW-1185">Reference proteome</keyword>
<evidence type="ECO:0000256" key="1">
    <source>
        <dbReference type="SAM" id="SignalP"/>
    </source>
</evidence>
<reference evidence="2 3" key="1">
    <citation type="submission" date="2023-03" db="EMBL/GenBank/DDBJ databases">
        <title>Novosphingobium cyanobacteriorum sp. nov., isolated from a eutrophic reservoir during the Microcystis bloom period.</title>
        <authorList>
            <person name="Kang M."/>
            <person name="Le V."/>
            <person name="Ko S.-R."/>
            <person name="Lee S.-A."/>
            <person name="Ahn C.-Y."/>
        </authorList>
    </citation>
    <scope>NUCLEOTIDE SEQUENCE [LARGE SCALE GENOMIC DNA]</scope>
    <source>
        <strain evidence="2 3">HBC54</strain>
    </source>
</reference>
<feature type="signal peptide" evidence="1">
    <location>
        <begin position="1"/>
        <end position="29"/>
    </location>
</feature>
<dbReference type="RefSeq" id="WP_277277141.1">
    <property type="nucleotide sequence ID" value="NZ_JAROCY010000007.1"/>
</dbReference>
<keyword evidence="1" id="KW-0732">Signal</keyword>
<dbReference type="InterPro" id="IPR007497">
    <property type="entry name" value="SIMPL/DUF541"/>
</dbReference>
<dbReference type="PANTHER" id="PTHR34387">
    <property type="entry name" value="SLR1258 PROTEIN"/>
    <property type="match status" value="1"/>
</dbReference>
<dbReference type="Pfam" id="PF04402">
    <property type="entry name" value="SIMPL"/>
    <property type="match status" value="1"/>
</dbReference>
<dbReference type="EMBL" id="JAROCY010000007">
    <property type="protein sequence ID" value="MDF8333437.1"/>
    <property type="molecule type" value="Genomic_DNA"/>
</dbReference>
<accession>A0ABT6CM79</accession>
<dbReference type="Proteomes" id="UP001222770">
    <property type="component" value="Unassembled WGS sequence"/>
</dbReference>
<sequence length="259" mass="26885">MKKLIFATSLAALPLAALTMAALPQTAAAQTMQSGPVIAPGNAMLTVSAEGKSARVPDIALFSAGVTTQAKTAGAALTQNAAQMNGVIAALKKAGIADRDIQTSNLSVNPVYGNPRVRPDGSTEQEPVIIAYQATNQVQVKQRRIDEFGKVIDTLVAAGANQVNGPNFMLDNPEAAQDEARVEAMRKARARADLYAKAAGLRVVRVLTINENGGWAPPPMPVMFARADMASAKAPSPVAAGELEIGANVTVTYELAPLG</sequence>
<dbReference type="Gene3D" id="3.30.110.170">
    <property type="entry name" value="Protein of unknown function (DUF541), domain 1"/>
    <property type="match status" value="1"/>
</dbReference>
<proteinExistence type="predicted"/>
<comment type="caution">
    <text evidence="2">The sequence shown here is derived from an EMBL/GenBank/DDBJ whole genome shotgun (WGS) entry which is preliminary data.</text>
</comment>